<dbReference type="Gene3D" id="3.10.129.10">
    <property type="entry name" value="Hotdog Thioesterase"/>
    <property type="match status" value="1"/>
</dbReference>
<organism evidence="1 2">
    <name type="scientific">Saccharospirillum salsuginis</name>
    <dbReference type="NCBI Taxonomy" id="418750"/>
    <lineage>
        <taxon>Bacteria</taxon>
        <taxon>Pseudomonadati</taxon>
        <taxon>Pseudomonadota</taxon>
        <taxon>Gammaproteobacteria</taxon>
        <taxon>Oceanospirillales</taxon>
        <taxon>Saccharospirillaceae</taxon>
        <taxon>Saccharospirillum</taxon>
    </lineage>
</organism>
<evidence type="ECO:0000313" key="2">
    <source>
        <dbReference type="Proteomes" id="UP000626148"/>
    </source>
</evidence>
<reference evidence="1" key="2">
    <citation type="submission" date="2020-09" db="EMBL/GenBank/DDBJ databases">
        <authorList>
            <person name="Sun Q."/>
            <person name="Kim S."/>
        </authorList>
    </citation>
    <scope>NUCLEOTIDE SEQUENCE</scope>
    <source>
        <strain evidence="1">KCTC 22169</strain>
    </source>
</reference>
<sequence length="153" mass="17520">MSEKLKAFERDYPVIIDLPLQWGEMDAFNHINNVTYFRYFESARIAYFERAGLMDEMKHNGIGPILASTECQYRRPLTYPDTIKVGARIDEVQPFGFLQTYAIYSTAQDAIATLGSGRIVLLDYNTQKKVAPDEGLLETLRKLEGDRLTEAEE</sequence>
<dbReference type="GO" id="GO:0047617">
    <property type="term" value="F:fatty acyl-CoA hydrolase activity"/>
    <property type="evidence" value="ECO:0007669"/>
    <property type="project" value="TreeGrafter"/>
</dbReference>
<dbReference type="AlphaFoldDB" id="A0A918K078"/>
<keyword evidence="2" id="KW-1185">Reference proteome</keyword>
<dbReference type="Proteomes" id="UP000626148">
    <property type="component" value="Unassembled WGS sequence"/>
</dbReference>
<name>A0A918K078_9GAMM</name>
<protein>
    <submittedName>
        <fullName evidence="1">Thioesterase</fullName>
    </submittedName>
</protein>
<evidence type="ECO:0000313" key="1">
    <source>
        <dbReference type="EMBL" id="GGX39866.1"/>
    </source>
</evidence>
<dbReference type="PANTHER" id="PTHR31793:SF40">
    <property type="entry name" value="ACYL-COA THIOESTER HYDROLASE, YBGC_YBAW FAMILY"/>
    <property type="match status" value="1"/>
</dbReference>
<dbReference type="InterPro" id="IPR050563">
    <property type="entry name" value="4-hydroxybenzoyl-CoA_TE"/>
</dbReference>
<gene>
    <name evidence="1" type="ORF">GCM10007392_03010</name>
</gene>
<comment type="caution">
    <text evidence="1">The sequence shown here is derived from an EMBL/GenBank/DDBJ whole genome shotgun (WGS) entry which is preliminary data.</text>
</comment>
<accession>A0A918K078</accession>
<dbReference type="SUPFAM" id="SSF54637">
    <property type="entry name" value="Thioesterase/thiol ester dehydrase-isomerase"/>
    <property type="match status" value="1"/>
</dbReference>
<dbReference type="PANTHER" id="PTHR31793">
    <property type="entry name" value="4-HYDROXYBENZOYL-COA THIOESTERASE FAMILY MEMBER"/>
    <property type="match status" value="1"/>
</dbReference>
<proteinExistence type="predicted"/>
<dbReference type="CDD" id="cd00586">
    <property type="entry name" value="4HBT"/>
    <property type="match status" value="1"/>
</dbReference>
<dbReference type="RefSeq" id="WP_189606724.1">
    <property type="nucleotide sequence ID" value="NZ_BMXR01000001.1"/>
</dbReference>
<dbReference type="EMBL" id="BMXR01000001">
    <property type="protein sequence ID" value="GGX39866.1"/>
    <property type="molecule type" value="Genomic_DNA"/>
</dbReference>
<dbReference type="InterPro" id="IPR029069">
    <property type="entry name" value="HotDog_dom_sf"/>
</dbReference>
<reference evidence="1" key="1">
    <citation type="journal article" date="2014" name="Int. J. Syst. Evol. Microbiol.">
        <title>Complete genome sequence of Corynebacterium casei LMG S-19264T (=DSM 44701T), isolated from a smear-ripened cheese.</title>
        <authorList>
            <consortium name="US DOE Joint Genome Institute (JGI-PGF)"/>
            <person name="Walter F."/>
            <person name="Albersmeier A."/>
            <person name="Kalinowski J."/>
            <person name="Ruckert C."/>
        </authorList>
    </citation>
    <scope>NUCLEOTIDE SEQUENCE</scope>
    <source>
        <strain evidence="1">KCTC 22169</strain>
    </source>
</reference>
<dbReference type="Pfam" id="PF13279">
    <property type="entry name" value="4HBT_2"/>
    <property type="match status" value="1"/>
</dbReference>